<dbReference type="GO" id="GO:0006270">
    <property type="term" value="P:DNA replication initiation"/>
    <property type="evidence" value="ECO:0007669"/>
    <property type="project" value="InterPro"/>
</dbReference>
<evidence type="ECO:0000313" key="4">
    <source>
        <dbReference type="Proteomes" id="UP000188169"/>
    </source>
</evidence>
<keyword evidence="4" id="KW-1185">Reference proteome</keyword>
<dbReference type="STRING" id="1945520.A1019T_01912"/>
<accession>A0A1R4EHC6</accession>
<dbReference type="OrthoDB" id="5620382at2"/>
<evidence type="ECO:0000313" key="3">
    <source>
        <dbReference type="EMBL" id="SJM37927.1"/>
    </source>
</evidence>
<feature type="domain" description="Initiator Rep protein WH1" evidence="2">
    <location>
        <begin position="15"/>
        <end position="199"/>
    </location>
</feature>
<dbReference type="Pfam" id="PF21205">
    <property type="entry name" value="Rep3_C"/>
    <property type="match status" value="1"/>
</dbReference>
<comment type="similarity">
    <text evidence="1">Belongs to the initiator RepB protein family.</text>
</comment>
<dbReference type="SUPFAM" id="SSF46785">
    <property type="entry name" value="Winged helix' DNA-binding domain"/>
    <property type="match status" value="2"/>
</dbReference>
<organism evidence="3 4">
    <name type="scientific">Psychrobacter pasteurii</name>
    <dbReference type="NCBI Taxonomy" id="1945520"/>
    <lineage>
        <taxon>Bacteria</taxon>
        <taxon>Pseudomonadati</taxon>
        <taxon>Pseudomonadota</taxon>
        <taxon>Gammaproteobacteria</taxon>
        <taxon>Moraxellales</taxon>
        <taxon>Moraxellaceae</taxon>
        <taxon>Psychrobacter</taxon>
    </lineage>
</organism>
<protein>
    <submittedName>
        <fullName evidence="3">Replication initiation protein</fullName>
    </submittedName>
</protein>
<dbReference type="AlphaFoldDB" id="A0A1R4EHC6"/>
<dbReference type="InterPro" id="IPR036390">
    <property type="entry name" value="WH_DNA-bd_sf"/>
</dbReference>
<name>A0A1R4EHC6_9GAMM</name>
<dbReference type="Gene3D" id="1.10.10.10">
    <property type="entry name" value="Winged helix-like DNA-binding domain superfamily/Winged helix DNA-binding domain"/>
    <property type="match status" value="2"/>
</dbReference>
<evidence type="ECO:0000259" key="2">
    <source>
        <dbReference type="Pfam" id="PF01051"/>
    </source>
</evidence>
<evidence type="ECO:0000256" key="1">
    <source>
        <dbReference type="ARBA" id="ARBA00038283"/>
    </source>
</evidence>
<dbReference type="Pfam" id="PF01051">
    <property type="entry name" value="Rep3_N"/>
    <property type="match status" value="1"/>
</dbReference>
<dbReference type="EMBL" id="FUGD01000113">
    <property type="protein sequence ID" value="SJM37927.1"/>
    <property type="molecule type" value="Genomic_DNA"/>
</dbReference>
<reference evidence="4" key="1">
    <citation type="submission" date="2017-02" db="EMBL/GenBank/DDBJ databases">
        <authorList>
            <person name="Mornico D."/>
        </authorList>
    </citation>
    <scope>NUCLEOTIDE SEQUENCE [LARGE SCALE GENOMIC DNA]</scope>
</reference>
<gene>
    <name evidence="3" type="primary">repE_2</name>
    <name evidence="3" type="ORF">A1019T_01912</name>
</gene>
<dbReference type="InterPro" id="IPR000525">
    <property type="entry name" value="Initiator_Rep_WH1"/>
</dbReference>
<dbReference type="GO" id="GO:0003887">
    <property type="term" value="F:DNA-directed DNA polymerase activity"/>
    <property type="evidence" value="ECO:0007669"/>
    <property type="project" value="InterPro"/>
</dbReference>
<dbReference type="InterPro" id="IPR036388">
    <property type="entry name" value="WH-like_DNA-bd_sf"/>
</dbReference>
<dbReference type="Proteomes" id="UP000188169">
    <property type="component" value="Unassembled WGS sequence"/>
</dbReference>
<sequence length="360" mass="41995">MESNAILDKPNRYPKMSNDLLKAAHQSGLHEMKLIVLAASKLPQSADAADFDALAPIYITKDDALSIGFNAKNVARDLRTACSNLRSREIVIPTPFGDKVTGWVYNLLFFKTEIFRKLKERYPDSRHDDEFIEQLRLHNLIDTLPFVMKSDENLMARVIMHPDVVPFLFQLKNNYTQIDLFELAKLTDSVYSLRIFLLMMQWKSSGKVYKQLDELRREFRLLDKYENTKDLRRRVIDMAVNEINEKTIYKVSYELKKTGRKYTHLELKFTEKGQPKNVTPARDPDTINMFTNYTDKQLARAVHSKKFMADYNGLIAAQNPANQSSGAWISHMVEWVKKDPERFTKRPVQEYLDDEQAPRF</sequence>
<proteinExistence type="inferred from homology"/>
<dbReference type="RefSeq" id="WP_077449298.1">
    <property type="nucleotide sequence ID" value="NZ_FUGD01000113.1"/>
</dbReference>